<dbReference type="PROSITE" id="PS51910">
    <property type="entry name" value="GH18_2"/>
    <property type="match status" value="1"/>
</dbReference>
<dbReference type="Pfam" id="PF00704">
    <property type="entry name" value="Glyco_hydro_18"/>
    <property type="match status" value="1"/>
</dbReference>
<dbReference type="OrthoDB" id="3012298at2759"/>
<dbReference type="Gene3D" id="3.20.20.80">
    <property type="entry name" value="Glycosidases"/>
    <property type="match status" value="1"/>
</dbReference>
<protein>
    <recommendedName>
        <fullName evidence="2">chitinase</fullName>
        <ecNumber evidence="2">3.2.1.14</ecNumber>
    </recommendedName>
</protein>
<evidence type="ECO:0000256" key="3">
    <source>
        <dbReference type="ARBA" id="ARBA00022801"/>
    </source>
</evidence>
<name>A0A9P8CDR5_9HELO</name>
<comment type="caution">
    <text evidence="12">The sequence shown here is derived from an EMBL/GenBank/DDBJ whole genome shotgun (WGS) entry which is preliminary data.</text>
</comment>
<dbReference type="InterPro" id="IPR017853">
    <property type="entry name" value="GH"/>
</dbReference>
<evidence type="ECO:0000313" key="12">
    <source>
        <dbReference type="EMBL" id="KAG9242895.1"/>
    </source>
</evidence>
<keyword evidence="5" id="KW-0119">Carbohydrate metabolism</keyword>
<feature type="signal peptide" evidence="10">
    <location>
        <begin position="1"/>
        <end position="22"/>
    </location>
</feature>
<dbReference type="InterPro" id="IPR001579">
    <property type="entry name" value="Glyco_hydro_18_chit_AS"/>
</dbReference>
<evidence type="ECO:0000256" key="8">
    <source>
        <dbReference type="RuleBase" id="RU000489"/>
    </source>
</evidence>
<proteinExistence type="inferred from homology"/>
<dbReference type="PROSITE" id="PS01095">
    <property type="entry name" value="GH18_1"/>
    <property type="match status" value="1"/>
</dbReference>
<comment type="catalytic activity">
    <reaction evidence="1">
        <text>Random endo-hydrolysis of N-acetyl-beta-D-glucosaminide (1-&gt;4)-beta-linkages in chitin and chitodextrins.</text>
        <dbReference type="EC" id="3.2.1.14"/>
    </reaction>
</comment>
<evidence type="ECO:0000256" key="2">
    <source>
        <dbReference type="ARBA" id="ARBA00012729"/>
    </source>
</evidence>
<feature type="domain" description="GH18" evidence="11">
    <location>
        <begin position="57"/>
        <end position="362"/>
    </location>
</feature>
<dbReference type="EMBL" id="MU254025">
    <property type="protein sequence ID" value="KAG9242895.1"/>
    <property type="molecule type" value="Genomic_DNA"/>
</dbReference>
<dbReference type="InterPro" id="IPR001223">
    <property type="entry name" value="Glyco_hydro18_cat"/>
</dbReference>
<organism evidence="12 13">
    <name type="scientific">Calycina marina</name>
    <dbReference type="NCBI Taxonomy" id="1763456"/>
    <lineage>
        <taxon>Eukaryota</taxon>
        <taxon>Fungi</taxon>
        <taxon>Dikarya</taxon>
        <taxon>Ascomycota</taxon>
        <taxon>Pezizomycotina</taxon>
        <taxon>Leotiomycetes</taxon>
        <taxon>Helotiales</taxon>
        <taxon>Pezizellaceae</taxon>
        <taxon>Calycina</taxon>
    </lineage>
</organism>
<accession>A0A9P8CDR5</accession>
<dbReference type="GO" id="GO:0000272">
    <property type="term" value="P:polysaccharide catabolic process"/>
    <property type="evidence" value="ECO:0007669"/>
    <property type="project" value="UniProtKB-KW"/>
</dbReference>
<keyword evidence="6 8" id="KW-0326">Glycosidase</keyword>
<keyword evidence="13" id="KW-1185">Reference proteome</keyword>
<evidence type="ECO:0000256" key="7">
    <source>
        <dbReference type="ARBA" id="ARBA00023326"/>
    </source>
</evidence>
<dbReference type="PROSITE" id="PS51257">
    <property type="entry name" value="PROKAR_LIPOPROTEIN"/>
    <property type="match status" value="1"/>
</dbReference>
<dbReference type="GO" id="GO:0005576">
    <property type="term" value="C:extracellular region"/>
    <property type="evidence" value="ECO:0007669"/>
    <property type="project" value="TreeGrafter"/>
</dbReference>
<keyword evidence="3 8" id="KW-0378">Hydrolase</keyword>
<keyword evidence="10" id="KW-0732">Signal</keyword>
<evidence type="ECO:0000313" key="13">
    <source>
        <dbReference type="Proteomes" id="UP000887226"/>
    </source>
</evidence>
<dbReference type="GO" id="GO:0006032">
    <property type="term" value="P:chitin catabolic process"/>
    <property type="evidence" value="ECO:0007669"/>
    <property type="project" value="UniProtKB-KW"/>
</dbReference>
<dbReference type="SUPFAM" id="SSF51445">
    <property type="entry name" value="(Trans)glycosidases"/>
    <property type="match status" value="1"/>
</dbReference>
<dbReference type="PANTHER" id="PTHR45708:SF60">
    <property type="entry name" value="III CHITINASE, PUTATIVE (AFU_ORTHOLOGUE AFUA_5G03850)-RELATED"/>
    <property type="match status" value="1"/>
</dbReference>
<dbReference type="GO" id="GO:0008843">
    <property type="term" value="F:endochitinase activity"/>
    <property type="evidence" value="ECO:0007669"/>
    <property type="project" value="UniProtKB-EC"/>
</dbReference>
<feature type="chain" id="PRO_5040388575" description="chitinase" evidence="10">
    <location>
        <begin position="23"/>
        <end position="389"/>
    </location>
</feature>
<evidence type="ECO:0000256" key="5">
    <source>
        <dbReference type="ARBA" id="ARBA00023277"/>
    </source>
</evidence>
<evidence type="ECO:0000256" key="1">
    <source>
        <dbReference type="ARBA" id="ARBA00000822"/>
    </source>
</evidence>
<reference evidence="12" key="1">
    <citation type="journal article" date="2021" name="IMA Fungus">
        <title>Genomic characterization of three marine fungi, including Emericellopsis atlantica sp. nov. with signatures of a generalist lifestyle and marine biomass degradation.</title>
        <authorList>
            <person name="Hagestad O.C."/>
            <person name="Hou L."/>
            <person name="Andersen J.H."/>
            <person name="Hansen E.H."/>
            <person name="Altermark B."/>
            <person name="Li C."/>
            <person name="Kuhnert E."/>
            <person name="Cox R.J."/>
            <person name="Crous P.W."/>
            <person name="Spatafora J.W."/>
            <person name="Lail K."/>
            <person name="Amirebrahimi M."/>
            <person name="Lipzen A."/>
            <person name="Pangilinan J."/>
            <person name="Andreopoulos W."/>
            <person name="Hayes R.D."/>
            <person name="Ng V."/>
            <person name="Grigoriev I.V."/>
            <person name="Jackson S.A."/>
            <person name="Sutton T.D.S."/>
            <person name="Dobson A.D.W."/>
            <person name="Rama T."/>
        </authorList>
    </citation>
    <scope>NUCLEOTIDE SEQUENCE</scope>
    <source>
        <strain evidence="12">TRa3180A</strain>
    </source>
</reference>
<dbReference type="Proteomes" id="UP000887226">
    <property type="component" value="Unassembled WGS sequence"/>
</dbReference>
<gene>
    <name evidence="12" type="ORF">BJ878DRAFT_513269</name>
</gene>
<evidence type="ECO:0000259" key="11">
    <source>
        <dbReference type="PROSITE" id="PS51910"/>
    </source>
</evidence>
<evidence type="ECO:0000256" key="4">
    <source>
        <dbReference type="ARBA" id="ARBA00023024"/>
    </source>
</evidence>
<dbReference type="AlphaFoldDB" id="A0A9P8CDR5"/>
<keyword evidence="7" id="KW-0624">Polysaccharide degradation</keyword>
<comment type="similarity">
    <text evidence="9">Belongs to the glycosyl hydrolase 18 family.</text>
</comment>
<evidence type="ECO:0000256" key="9">
    <source>
        <dbReference type="RuleBase" id="RU004453"/>
    </source>
</evidence>
<dbReference type="EC" id="3.2.1.14" evidence="2"/>
<evidence type="ECO:0000256" key="10">
    <source>
        <dbReference type="SAM" id="SignalP"/>
    </source>
</evidence>
<sequence>MRFLAGLSLLTSISISCIPAQANQQPGLLGVSLSLQNAFIDLLPEQPTIPPPPAPSPRLVIYVQTFTDTAGRRLSLLPLLEHDTKVTHVILGSVHLHEKPGVIMLNNEPLSSDIHDYVWREVKILQEHGVKVLALLGGAAPGTYSRLSADDAEFEGYYRPLVNLIKTYRLDGLDVDIEEKVPLSTPIRLLRRLAADLGPSFLLTMAPLATALSDEKGDDLSGFSYQALDRLATIPSITTTSLSTNAGTSNDTKLISWYNAQFYGGYSRSTYMYDSIVYAGIDPSRLVMGVTTSAAGYPNGFTPLKKLLGTVRELKEKYGNSFGGVSGWEYWDAGSGDRDMGMQVGGEPWRWLQRVAKAVHGAEDEVRGRGRKSMAFNGECLRKCIRGNQ</sequence>
<evidence type="ECO:0000256" key="6">
    <source>
        <dbReference type="ARBA" id="ARBA00023295"/>
    </source>
</evidence>
<dbReference type="InterPro" id="IPR050542">
    <property type="entry name" value="Glycosyl_Hydrlase18_Chitinase"/>
</dbReference>
<dbReference type="PANTHER" id="PTHR45708">
    <property type="entry name" value="ENDOCHITINASE"/>
    <property type="match status" value="1"/>
</dbReference>
<keyword evidence="4" id="KW-0146">Chitin degradation</keyword>